<reference evidence="1 2" key="2">
    <citation type="submission" date="2019-09" db="EMBL/GenBank/DDBJ databases">
        <title>Complete Genome Sequence and Methylome Analysis of free living Spirochaetas.</title>
        <authorList>
            <person name="Leshcheva N."/>
            <person name="Mikheeva N."/>
        </authorList>
    </citation>
    <scope>NUCLEOTIDE SEQUENCE [LARGE SCALE GENOMIC DNA]</scope>
    <source>
        <strain evidence="1 2">P</strain>
        <plasmid evidence="2">pspe</plasmid>
    </source>
</reference>
<dbReference type="AlphaFoldDB" id="A0A5C1QEF4"/>
<proteinExistence type="predicted"/>
<evidence type="ECO:0000313" key="2">
    <source>
        <dbReference type="Proteomes" id="UP000323824"/>
    </source>
</evidence>
<keyword evidence="2" id="KW-1185">Reference proteome</keyword>
<sequence length="588" mass="69513">MARPREYGSILNFLEELEITDSKDQKTITNITDDINVRSTISSLDKESIFSLLNNILILSKAGLKPKEIKSYIDNPLGSFFSSSINTQLDIIEVKSKYLMEFFTAFKRLDLKQFEKKHLYEFSFKDYFSNSDLATYNNFILLSQIEEFERSENLNAQVDIAYKYYLMEELGIAEQLIDTTLNKNPSFGYATYVKVLILYKKRNHRYIEASKERLRAENERSYVNQSIMEDRADAIAHQGYMYYKESFRYILLALKNWKVKRKYEKFLSYEDSTTRDKIFQWALDLTYKFCFNNDQIICEELVPITKLVDEVISNNYSSIRYTTSDSTLESLKFIFIMNYIKHAKTKESTVFILEYLKENFIEVSNFIKQSFLLDIALDIAFTLDQQKEFIKKNEELCVSHFRYNSLVKKYSISSQEINLQLKSNKFKEAYNIAFSDAKKIKTQIDSFPLENEYLKKLYICCEIISAVSNDEYDFKDFSWAIKSLEGLFLLTPDIFTLFNNHHLSEYVDYYRDSDGLVEVYSHTPLNNPYLMYDCYLGVWEDSSKERTFNFIRVINKIIEEANKLKLPIPARILKTLHNVKEIEYSNWG</sequence>
<geneLocation type="plasmid" evidence="2">
    <name>pspe</name>
</geneLocation>
<dbReference type="KEGG" id="sper:EW093_17195"/>
<reference evidence="1 2" key="1">
    <citation type="submission" date="2019-02" db="EMBL/GenBank/DDBJ databases">
        <authorList>
            <person name="Fomenkov A."/>
            <person name="Dubinina G."/>
            <person name="Grabovich M."/>
            <person name="Vincze T."/>
            <person name="Roberts R.J."/>
        </authorList>
    </citation>
    <scope>NUCLEOTIDE SEQUENCE [LARGE SCALE GENOMIC DNA]</scope>
    <source>
        <strain evidence="1 2">P</strain>
        <plasmid evidence="2">pspe</plasmid>
    </source>
</reference>
<dbReference type="RefSeq" id="WP_149569668.1">
    <property type="nucleotide sequence ID" value="NZ_CP035808.1"/>
</dbReference>
<accession>A0A5C1QEF4</accession>
<gene>
    <name evidence="1" type="ORF">EW093_17195</name>
</gene>
<dbReference type="EMBL" id="CP035808">
    <property type="protein sequence ID" value="QEN06443.1"/>
    <property type="molecule type" value="Genomic_DNA"/>
</dbReference>
<keyword evidence="1" id="KW-0614">Plasmid</keyword>
<organism evidence="1 2">
    <name type="scientific">Thiospirochaeta perfilievii</name>
    <dbReference type="NCBI Taxonomy" id="252967"/>
    <lineage>
        <taxon>Bacteria</taxon>
        <taxon>Pseudomonadati</taxon>
        <taxon>Spirochaetota</taxon>
        <taxon>Spirochaetia</taxon>
        <taxon>Spirochaetales</taxon>
        <taxon>Spirochaetaceae</taxon>
        <taxon>Thiospirochaeta</taxon>
    </lineage>
</organism>
<evidence type="ECO:0000313" key="1">
    <source>
        <dbReference type="EMBL" id="QEN06443.1"/>
    </source>
</evidence>
<protein>
    <submittedName>
        <fullName evidence="1">Uncharacterized protein</fullName>
    </submittedName>
</protein>
<name>A0A5C1QEF4_9SPIO</name>
<dbReference type="Proteomes" id="UP000323824">
    <property type="component" value="Plasmid pSpe"/>
</dbReference>